<keyword evidence="1" id="KW-0175">Coiled coil</keyword>
<feature type="region of interest" description="Disordered" evidence="2">
    <location>
        <begin position="154"/>
        <end position="250"/>
    </location>
</feature>
<feature type="coiled-coil region" evidence="1">
    <location>
        <begin position="261"/>
        <end position="295"/>
    </location>
</feature>
<proteinExistence type="predicted"/>
<organism evidence="3 4">
    <name type="scientific">Colletotrichum fioriniae PJ7</name>
    <dbReference type="NCBI Taxonomy" id="1445577"/>
    <lineage>
        <taxon>Eukaryota</taxon>
        <taxon>Fungi</taxon>
        <taxon>Dikarya</taxon>
        <taxon>Ascomycota</taxon>
        <taxon>Pezizomycotina</taxon>
        <taxon>Sordariomycetes</taxon>
        <taxon>Hypocreomycetidae</taxon>
        <taxon>Glomerellales</taxon>
        <taxon>Glomerellaceae</taxon>
        <taxon>Colletotrichum</taxon>
        <taxon>Colletotrichum acutatum species complex</taxon>
    </lineage>
</organism>
<sequence>MSSHNAPRRNAAEALTGPIDATQSRAYPCAHQPQNNVENLVSEAANVATKLTQGPFQTQCVFGNEDVVPGTSVAGVSGRLGDPKLASMQKMVLDSVPEGSQVKIIYIITKENGNNDLRAGTANNAAAAQAGPSEVDRFVQQNNAVQDRIRAQIRQHRQGEDHEEENEDSSLRPRKRRRASCRVSSLHMSPRGLKTEQEDGEKDDIDVKPEHDTARSVPQSIKYEEENLEEHSGEDRGFSQQQIAPGSTQLSPAEMLAHVRRERLMLDHEQEEEREEQAREQVDNEVNEETDLEALFFAAPDDVINRSIPGSHAMPRMTPSLRGLPWGNSFASPARIAQQTNASDNNYDGNKDDGKESLRMRYTGGLFEDSFVRHAGTSPAEDPYSRLQSLKDFGFPGWH</sequence>
<evidence type="ECO:0000313" key="4">
    <source>
        <dbReference type="Proteomes" id="UP000020467"/>
    </source>
</evidence>
<dbReference type="OrthoDB" id="4850639at2759"/>
<feature type="compositionally biased region" description="Polar residues" evidence="2">
    <location>
        <begin position="238"/>
        <end position="250"/>
    </location>
</feature>
<feature type="compositionally biased region" description="Basic and acidic residues" evidence="2">
    <location>
        <begin position="205"/>
        <end position="214"/>
    </location>
</feature>
<name>A0A010R6F9_9PEZI</name>
<evidence type="ECO:0000256" key="2">
    <source>
        <dbReference type="SAM" id="MobiDB-lite"/>
    </source>
</evidence>
<accession>A0A010R6F9</accession>
<dbReference type="Proteomes" id="UP000020467">
    <property type="component" value="Unassembled WGS sequence"/>
</dbReference>
<dbReference type="KEGG" id="cfj:CFIO01_09910"/>
<evidence type="ECO:0000313" key="3">
    <source>
        <dbReference type="EMBL" id="EXF84275.1"/>
    </source>
</evidence>
<dbReference type="AlphaFoldDB" id="A0A010R6F9"/>
<reference evidence="3 4" key="1">
    <citation type="submission" date="2014-02" db="EMBL/GenBank/DDBJ databases">
        <title>The genome sequence of Colletotrichum fioriniae PJ7.</title>
        <authorList>
            <person name="Baroncelli R."/>
            <person name="Thon M.R."/>
        </authorList>
    </citation>
    <scope>NUCLEOTIDE SEQUENCE [LARGE SCALE GENOMIC DNA]</scope>
    <source>
        <strain evidence="3 4">PJ7</strain>
    </source>
</reference>
<dbReference type="HOGENOM" id="CLU_690794_0_0_1"/>
<keyword evidence="4" id="KW-1185">Reference proteome</keyword>
<comment type="caution">
    <text evidence="3">The sequence shown here is derived from an EMBL/GenBank/DDBJ whole genome shotgun (WGS) entry which is preliminary data.</text>
</comment>
<feature type="compositionally biased region" description="Basic and acidic residues" evidence="2">
    <location>
        <begin position="222"/>
        <end position="237"/>
    </location>
</feature>
<gene>
    <name evidence="3" type="ORF">CFIO01_09910</name>
</gene>
<feature type="region of interest" description="Disordered" evidence="2">
    <location>
        <begin position="1"/>
        <end position="24"/>
    </location>
</feature>
<evidence type="ECO:0000256" key="1">
    <source>
        <dbReference type="SAM" id="Coils"/>
    </source>
</evidence>
<protein>
    <submittedName>
        <fullName evidence="3">Uncharacterized protein</fullName>
    </submittedName>
</protein>
<dbReference type="EMBL" id="JARH01000192">
    <property type="protein sequence ID" value="EXF84275.1"/>
    <property type="molecule type" value="Genomic_DNA"/>
</dbReference>